<evidence type="ECO:0000313" key="4">
    <source>
        <dbReference type="Proteomes" id="UP000006903"/>
    </source>
</evidence>
<feature type="transmembrane region" description="Helical" evidence="1">
    <location>
        <begin position="12"/>
        <end position="32"/>
    </location>
</feature>
<dbReference type="AlphaFoldDB" id="B8D2U9"/>
<dbReference type="eggNOG" id="arCOG03508">
    <property type="taxonomic scope" value="Archaea"/>
</dbReference>
<evidence type="ECO:0000313" key="3">
    <source>
        <dbReference type="EMBL" id="ACL10496.1"/>
    </source>
</evidence>
<evidence type="ECO:0000259" key="2">
    <source>
        <dbReference type="Pfam" id="PF10102"/>
    </source>
</evidence>
<name>B8D2U9_DESA1</name>
<accession>B8D2U9</accession>
<keyword evidence="1" id="KW-0812">Transmembrane</keyword>
<dbReference type="InterPro" id="IPR018765">
    <property type="entry name" value="DUF2341"/>
</dbReference>
<keyword evidence="1" id="KW-0472">Membrane</keyword>
<dbReference type="HOGENOM" id="CLU_329737_0_0_2"/>
<dbReference type="Pfam" id="PF10102">
    <property type="entry name" value="DUF2341"/>
    <property type="match status" value="1"/>
</dbReference>
<sequence>MWRCSEVASPIITHVIGTTVMIAIIIALMNYASIVYNTTRYNNLQALYEELSSRIAARINGAVMDAYIWRINNTLIQLANPVESAFNEGYNVYVGKGVYLNRVFSRVPPDTSIYVVVSTPDNTIYGYALVGNISNLEVARGSFIVDRYRTGFDAGNSYVENGVPFLCRMPINISERAGVYLSDYLVLVNLSYSSVNCTYLGKIYAPSRNDVRFTDSDGVTPLDYYIEYWNDTSKQALIWVKIPSLSASSSKTIYMYWGNPYAVDKSNPGIFTLIDYLGRYQDLGDLLLEGVWGIKYNNTVGEPSIVGNTTSLMVSTKYTNYGYVNIYSLRPFNLTGRQGWIIEAVGTPVDTSVNSQNYRVGFYMWNTTTSEKYGIQLIPPVIDPSIDLTPYTIIYGGWNITSEITGDEINIVIANTNLSILPASKSKSNVSIAIAQRSIGSTGEGGYVSILYKVKVAPDNIYRGLVLSNNLVNQSNQAYAILLTADTSGNLQVCTLDVDQLLNNNVEFLECQPTNVDINGEEWFYINVTIRNPAQGQGNPGMDLYIYRTDGSVVYSKSRVGTVGLPGRPDYIGPIVYYNGVLSSYNGSRFDDLIAIRYSEPVDLTTVKVVGLTPGLIVELDDGDFSVNNTADDNGVALLNVSTRPILGINNPIDLFIYAENGTLLDYFQINKTISGGTIIVYTPEIRESTESFSAMIHASGNNIGSCTLNRNQYVYLASYPSNTGFNIVCKTSWLNWGRYLTSIGYYNGSFYYFIYAVNRELRDSNSIALPANTTPLLFRVVFGVSLEGKLSGQVNRVNTTGVFEKIWVRPFVYPEPAVSYSVLGIQNISFPKQPTVIVDEYTGYIVFSSKLMVDIVVTIDNTGRIIIIEVPRGVRAP</sequence>
<feature type="domain" description="DUF2341" evidence="2">
    <location>
        <begin position="209"/>
        <end position="269"/>
    </location>
</feature>
<dbReference type="EMBL" id="CP001140">
    <property type="protein sequence ID" value="ACL10496.1"/>
    <property type="molecule type" value="Genomic_DNA"/>
</dbReference>
<organism evidence="3 4">
    <name type="scientific">Desulfurococcus amylolyticus (strain DSM 18924 / JCM 16383 / VKM B-2413 / 1221n)</name>
    <name type="common">Desulfurococcus kamchatkensis</name>
    <dbReference type="NCBI Taxonomy" id="490899"/>
    <lineage>
        <taxon>Archaea</taxon>
        <taxon>Thermoproteota</taxon>
        <taxon>Thermoprotei</taxon>
        <taxon>Desulfurococcales</taxon>
        <taxon>Desulfurococcaceae</taxon>
        <taxon>Desulfurococcus</taxon>
    </lineage>
</organism>
<keyword evidence="1" id="KW-1133">Transmembrane helix</keyword>
<proteinExistence type="predicted"/>
<protein>
    <submittedName>
        <fullName evidence="3">Tfp pilus assembly protein tip-associated adhesin PilY1-like protein</fullName>
    </submittedName>
</protein>
<dbReference type="STRING" id="490899.DKAM_0167"/>
<reference evidence="3 4" key="1">
    <citation type="journal article" date="2009" name="J. Bacteriol.">
        <title>Complete genome sequence of the anaerobic, protein-degrading hyperthermophilic crenarchaeon Desulfurococcus kamchatkensis.</title>
        <authorList>
            <person name="Ravin N.V."/>
            <person name="Mardanov A.V."/>
            <person name="Beletsky A.V."/>
            <person name="Kublanov I.V."/>
            <person name="Kolganova T.V."/>
            <person name="Lebedinsky A.V."/>
            <person name="Chernyh N.A."/>
            <person name="Bonch-Osmolovskaya E.A."/>
            <person name="Skryabin K.G."/>
        </authorList>
    </citation>
    <scope>NUCLEOTIDE SEQUENCE [LARGE SCALE GENOMIC DNA]</scope>
    <source>
        <strain evidence="4">DSM 18924 / JCM 16383 / VKM B-2413 / 1221n</strain>
    </source>
</reference>
<gene>
    <name evidence="3" type="ordered locus">DKAM_0167</name>
</gene>
<dbReference type="KEGG" id="dka:DKAM_0167"/>
<dbReference type="Proteomes" id="UP000006903">
    <property type="component" value="Chromosome"/>
</dbReference>
<evidence type="ECO:0000256" key="1">
    <source>
        <dbReference type="SAM" id="Phobius"/>
    </source>
</evidence>